<accession>A0ABU4EV86</accession>
<sequence length="137" mass="14699">MTTPELPSMRWSVDEVDGQRMKTLALLLGDPNPIHLDGRSAARLGFGSKQINQGPSTIALIYNMFETHAPDARVRRLRVRLLGNVVAGQTVVVTGHRVEAGQDETHTGPAVYQVEVSADGVAVAAGRAELESRGEEG</sequence>
<dbReference type="Proteomes" id="UP001185792">
    <property type="component" value="Unassembled WGS sequence"/>
</dbReference>
<dbReference type="InterPro" id="IPR029069">
    <property type="entry name" value="HotDog_dom_sf"/>
</dbReference>
<protein>
    <submittedName>
        <fullName evidence="3">MaoC/PaaZ C-terminal domain-containing protein</fullName>
    </submittedName>
</protein>
<dbReference type="EMBL" id="JAWLUM010000001">
    <property type="protein sequence ID" value="MDV7133871.1"/>
    <property type="molecule type" value="Genomic_DNA"/>
</dbReference>
<evidence type="ECO:0000259" key="2">
    <source>
        <dbReference type="Pfam" id="PF01575"/>
    </source>
</evidence>
<comment type="similarity">
    <text evidence="1">Belongs to the enoyl-CoA hydratase/isomerase family.</text>
</comment>
<evidence type="ECO:0000313" key="3">
    <source>
        <dbReference type="EMBL" id="MDV7133871.1"/>
    </source>
</evidence>
<dbReference type="RefSeq" id="WP_133248663.1">
    <property type="nucleotide sequence ID" value="NZ_JAWLUM010000001.1"/>
</dbReference>
<evidence type="ECO:0000313" key="4">
    <source>
        <dbReference type="Proteomes" id="UP001185792"/>
    </source>
</evidence>
<keyword evidence="4" id="KW-1185">Reference proteome</keyword>
<feature type="domain" description="MaoC-like" evidence="2">
    <location>
        <begin position="20"/>
        <end position="102"/>
    </location>
</feature>
<comment type="caution">
    <text evidence="3">The sequence shown here is derived from an EMBL/GenBank/DDBJ whole genome shotgun (WGS) entry which is preliminary data.</text>
</comment>
<dbReference type="Pfam" id="PF01575">
    <property type="entry name" value="MaoC_dehydratas"/>
    <property type="match status" value="1"/>
</dbReference>
<reference evidence="3 4" key="1">
    <citation type="submission" date="2023-10" db="EMBL/GenBank/DDBJ databases">
        <title>Development of a sustainable strategy for remediation of hydrocarbon-contaminated territories based on the waste exchange concept.</title>
        <authorList>
            <person name="Krivoruchko A."/>
        </authorList>
    </citation>
    <scope>NUCLEOTIDE SEQUENCE [LARGE SCALE GENOMIC DNA]</scope>
    <source>
        <strain evidence="3 4">IEGM 1236</strain>
    </source>
</reference>
<evidence type="ECO:0000256" key="1">
    <source>
        <dbReference type="ARBA" id="ARBA00005254"/>
    </source>
</evidence>
<name>A0ABU4EV86_WILMA</name>
<gene>
    <name evidence="3" type="ORF">R4198_09200</name>
</gene>
<dbReference type="SUPFAM" id="SSF54637">
    <property type="entry name" value="Thioesterase/thiol ester dehydrase-isomerase"/>
    <property type="match status" value="1"/>
</dbReference>
<dbReference type="Gene3D" id="3.10.129.10">
    <property type="entry name" value="Hotdog Thioesterase"/>
    <property type="match status" value="1"/>
</dbReference>
<dbReference type="InterPro" id="IPR002539">
    <property type="entry name" value="MaoC-like_dom"/>
</dbReference>
<proteinExistence type="inferred from homology"/>
<organism evidence="3 4">
    <name type="scientific">Williamsia marianensis</name>
    <dbReference type="NCBI Taxonomy" id="85044"/>
    <lineage>
        <taxon>Bacteria</taxon>
        <taxon>Bacillati</taxon>
        <taxon>Actinomycetota</taxon>
        <taxon>Actinomycetes</taxon>
        <taxon>Mycobacteriales</taxon>
        <taxon>Nocardiaceae</taxon>
        <taxon>Williamsia</taxon>
    </lineage>
</organism>